<dbReference type="EMBL" id="AP019376">
    <property type="protein sequence ID" value="BBH90353.1"/>
    <property type="molecule type" value="Genomic_DNA"/>
</dbReference>
<proteinExistence type="predicted"/>
<feature type="transmembrane region" description="Helical" evidence="1">
    <location>
        <begin position="56"/>
        <end position="76"/>
    </location>
</feature>
<feature type="transmembrane region" description="Helical" evidence="1">
    <location>
        <begin position="245"/>
        <end position="267"/>
    </location>
</feature>
<sequence length="533" mass="59245">MKTPSATQEVTQETGEPLSTGAQLLPLVFTVMEICCIYALFVGFSSVHVLGLHDPVMPFWGMLLLAGGAMWLSILLEKRAAKMMEAGKEPPSVAADAIWLFGLMIILEIPVLWGGLYAGSFAVWDARWFGALAHDFLTASPAFYRICLILVLSIYFGWRAVTLARQTLEPGRVFLTFRIGIGVLAVAGILRAMGQDMGNDPALFLVVLLFICCTVIAHALANASFIRETHAQGLFGSVEGQERNILSVVLAICAVFAVVALLAWLLISPELLGQIVSAVAPAYNAVVMVIATVVGWIVTPFYYVLSPLLSWLAAHLFGADLADMPEQKRYKPPVGIFQPTKDADPTTLAIGEIVRYALPIIVLLALAYGIARMLRKRRSRVRQRPGEQRESIWSWELFTTQLRAFLRSFWLRFFPQKQDEKEQVPAAVIAGSPMARTVREIYRALLQWAALRGVTRKQGETPYEFERRLRAYISQGEPELKGLTETYTQTRYSGSEPSQDVVVQTQQQWQAFQQQARFGPGPERKQNYGVADS</sequence>
<dbReference type="Pfam" id="PF13559">
    <property type="entry name" value="DUF4129"/>
    <property type="match status" value="1"/>
</dbReference>
<feature type="transmembrane region" description="Helical" evidence="1">
    <location>
        <begin position="301"/>
        <end position="319"/>
    </location>
</feature>
<evidence type="ECO:0000259" key="2">
    <source>
        <dbReference type="Pfam" id="PF13559"/>
    </source>
</evidence>
<feature type="transmembrane region" description="Helical" evidence="1">
    <location>
        <begin position="173"/>
        <end position="190"/>
    </location>
</feature>
<accession>A0A455SPJ1</accession>
<protein>
    <recommendedName>
        <fullName evidence="2">Protein-glutamine gamma-glutamyltransferase-like C-terminal domain-containing protein</fullName>
    </recommendedName>
</protein>
<feature type="transmembrane region" description="Helical" evidence="1">
    <location>
        <begin position="273"/>
        <end position="294"/>
    </location>
</feature>
<organism evidence="3">
    <name type="scientific">Thermosporothrix sp. COM3</name>
    <dbReference type="NCBI Taxonomy" id="2490863"/>
    <lineage>
        <taxon>Bacteria</taxon>
        <taxon>Bacillati</taxon>
        <taxon>Chloroflexota</taxon>
        <taxon>Ktedonobacteria</taxon>
        <taxon>Ktedonobacterales</taxon>
        <taxon>Thermosporotrichaceae</taxon>
        <taxon>Thermosporothrix</taxon>
    </lineage>
</organism>
<feature type="transmembrane region" description="Helical" evidence="1">
    <location>
        <begin position="97"/>
        <end position="122"/>
    </location>
</feature>
<reference evidence="3" key="1">
    <citation type="submission" date="2018-12" db="EMBL/GenBank/DDBJ databases">
        <title>Novel natural products biosynthetic potential of the class Ktedonobacteria.</title>
        <authorList>
            <person name="Zheng Y."/>
            <person name="Saitou A."/>
            <person name="Wang C.M."/>
            <person name="Toyoda A."/>
            <person name="Minakuchi Y."/>
            <person name="Sekiguchi Y."/>
            <person name="Ueda K."/>
            <person name="Takano H."/>
            <person name="Sakai Y."/>
            <person name="Yokota A."/>
            <person name="Yabe S."/>
        </authorList>
    </citation>
    <scope>NUCLEOTIDE SEQUENCE</scope>
    <source>
        <strain evidence="3">COM3</strain>
    </source>
</reference>
<feature type="transmembrane region" description="Helical" evidence="1">
    <location>
        <begin position="353"/>
        <end position="374"/>
    </location>
</feature>
<name>A0A455SPJ1_9CHLR</name>
<feature type="transmembrane region" description="Helical" evidence="1">
    <location>
        <begin position="24"/>
        <end position="44"/>
    </location>
</feature>
<keyword evidence="1" id="KW-0472">Membrane</keyword>
<evidence type="ECO:0000313" key="3">
    <source>
        <dbReference type="EMBL" id="BBH90353.1"/>
    </source>
</evidence>
<dbReference type="AlphaFoldDB" id="A0A455SPJ1"/>
<feature type="transmembrane region" description="Helical" evidence="1">
    <location>
        <begin position="142"/>
        <end position="161"/>
    </location>
</feature>
<feature type="domain" description="Protein-glutamine gamma-glutamyltransferase-like C-terminal" evidence="2">
    <location>
        <begin position="441"/>
        <end position="509"/>
    </location>
</feature>
<keyword evidence="1" id="KW-0812">Transmembrane</keyword>
<dbReference type="InterPro" id="IPR025403">
    <property type="entry name" value="TgpA-like_C"/>
</dbReference>
<gene>
    <name evidence="3" type="ORF">KTC_51040</name>
</gene>
<keyword evidence="1" id="KW-1133">Transmembrane helix</keyword>
<evidence type="ECO:0000256" key="1">
    <source>
        <dbReference type="SAM" id="Phobius"/>
    </source>
</evidence>
<feature type="transmembrane region" description="Helical" evidence="1">
    <location>
        <begin position="202"/>
        <end position="225"/>
    </location>
</feature>